<evidence type="ECO:0000256" key="3">
    <source>
        <dbReference type="PIRSR" id="PIRSR640198-2"/>
    </source>
</evidence>
<dbReference type="EMBL" id="LBWK01000002">
    <property type="protein sequence ID" value="KKR05821.1"/>
    <property type="molecule type" value="Genomic_DNA"/>
</dbReference>
<dbReference type="PATRIC" id="fig|1619100.3.peg.884"/>
<dbReference type="InterPro" id="IPR040198">
    <property type="entry name" value="Fido_containing"/>
</dbReference>
<dbReference type="PANTHER" id="PTHR13504:SF38">
    <property type="entry name" value="FIDO DOMAIN-CONTAINING PROTEIN"/>
    <property type="match status" value="1"/>
</dbReference>
<comment type="caution">
    <text evidence="5">The sequence shown here is derived from an EMBL/GenBank/DDBJ whole genome shotgun (WGS) entry which is preliminary data.</text>
</comment>
<accession>A0A0G0MZ21</accession>
<feature type="binding site" evidence="3">
    <location>
        <begin position="258"/>
        <end position="259"/>
    </location>
    <ligand>
        <name>ATP</name>
        <dbReference type="ChEBI" id="CHEBI:30616"/>
    </ligand>
</feature>
<dbReference type="Pfam" id="PF02661">
    <property type="entry name" value="Fic"/>
    <property type="match status" value="1"/>
</dbReference>
<sequence>METIEIGKKIKQSLNGEDYIAFIPNPFPSKRLNIFSPEILKKSSEAGRLIGKLDGITKLLPDSDFFILMYLRKDAASSSQIEGTMATMVDAIEAEVKTSDSVPDDVDDILHYIKALNYGMKRMENGNVPFSLRFIRDLHLQLMTDARSTHYSAPGEFRKSQNWIGGTKPSNSVFVPPPPQEMLKSLDDLEKYINANDNVPTIIKAGIIHSQFELIHPFLDGNGRTGRMLTTFFLWSQQYLEKPILFLSSYFKKYQKTYYQRLENYHEGQVERWIDFFLDGVIEISNEAIESVASITEIRERDMKKVQQLGKRSAESIMQVLTKLYGQPIVNSATIQGWTGFSREGANRLIKKMINLNILTKKDKDVKYGQSYIYSDYVRIFADK</sequence>
<feature type="binding site" evidence="3">
    <location>
        <begin position="220"/>
        <end position="227"/>
    </location>
    <ligand>
        <name>ATP</name>
        <dbReference type="ChEBI" id="CHEBI:30616"/>
    </ligand>
</feature>
<evidence type="ECO:0000313" key="6">
    <source>
        <dbReference type="Proteomes" id="UP000034799"/>
    </source>
</evidence>
<dbReference type="InterPro" id="IPR026287">
    <property type="entry name" value="SoFic-like"/>
</dbReference>
<proteinExistence type="predicted"/>
<dbReference type="Gene3D" id="1.10.3290.10">
    <property type="entry name" value="Fido-like domain"/>
    <property type="match status" value="1"/>
</dbReference>
<keyword evidence="1" id="KW-0067">ATP-binding</keyword>
<feature type="binding site" evidence="1">
    <location>
        <position position="82"/>
    </location>
    <ligand>
        <name>ATP</name>
        <dbReference type="ChEBI" id="CHEBI:30616"/>
    </ligand>
</feature>
<dbReference type="AlphaFoldDB" id="A0A0G0MZ21"/>
<dbReference type="PROSITE" id="PS51459">
    <property type="entry name" value="FIDO"/>
    <property type="match status" value="1"/>
</dbReference>
<evidence type="ECO:0000259" key="4">
    <source>
        <dbReference type="PROSITE" id="PS51459"/>
    </source>
</evidence>
<feature type="binding site" evidence="1">
    <location>
        <position position="216"/>
    </location>
    <ligand>
        <name>ATP</name>
        <dbReference type="ChEBI" id="CHEBI:30616"/>
    </ligand>
</feature>
<feature type="binding site" evidence="1">
    <location>
        <begin position="221"/>
        <end position="227"/>
    </location>
    <ligand>
        <name>ATP</name>
        <dbReference type="ChEBI" id="CHEBI:30616"/>
    </ligand>
</feature>
<evidence type="ECO:0000256" key="1">
    <source>
        <dbReference type="PIRSR" id="PIRSR038925-1"/>
    </source>
</evidence>
<organism evidence="5 6">
    <name type="scientific">candidate division WS6 bacterium GW2011_GWF2_39_15</name>
    <dbReference type="NCBI Taxonomy" id="1619100"/>
    <lineage>
        <taxon>Bacteria</taxon>
        <taxon>Candidatus Dojkabacteria</taxon>
    </lineage>
</organism>
<keyword evidence="1" id="KW-0547">Nucleotide-binding</keyword>
<reference evidence="5 6" key="1">
    <citation type="journal article" date="2015" name="Nature">
        <title>rRNA introns, odd ribosomes, and small enigmatic genomes across a large radiation of phyla.</title>
        <authorList>
            <person name="Brown C.T."/>
            <person name="Hug L.A."/>
            <person name="Thomas B.C."/>
            <person name="Sharon I."/>
            <person name="Castelle C.J."/>
            <person name="Singh A."/>
            <person name="Wilkins M.J."/>
            <person name="Williams K.H."/>
            <person name="Banfield J.F."/>
        </authorList>
    </citation>
    <scope>NUCLEOTIDE SEQUENCE [LARGE SCALE GENOMIC DNA]</scope>
</reference>
<evidence type="ECO:0000256" key="2">
    <source>
        <dbReference type="PIRSR" id="PIRSR640198-1"/>
    </source>
</evidence>
<name>A0A0G0MZ21_9BACT</name>
<dbReference type="Pfam" id="PF13784">
    <property type="entry name" value="Fic_N"/>
    <property type="match status" value="1"/>
</dbReference>
<gene>
    <name evidence="5" type="ORF">UT34_C0002G0328</name>
</gene>
<dbReference type="STRING" id="1619100.UT34_C0002G0328"/>
<evidence type="ECO:0000313" key="5">
    <source>
        <dbReference type="EMBL" id="KKR05821.1"/>
    </source>
</evidence>
<feature type="active site" evidence="2">
    <location>
        <position position="216"/>
    </location>
</feature>
<dbReference type="SUPFAM" id="SSF140931">
    <property type="entry name" value="Fic-like"/>
    <property type="match status" value="1"/>
</dbReference>
<dbReference type="Proteomes" id="UP000034799">
    <property type="component" value="Unassembled WGS sequence"/>
</dbReference>
<dbReference type="InterPro" id="IPR025758">
    <property type="entry name" value="Fic/DOC_N"/>
</dbReference>
<dbReference type="InterPro" id="IPR003812">
    <property type="entry name" value="Fido"/>
</dbReference>
<dbReference type="InterPro" id="IPR036597">
    <property type="entry name" value="Fido-like_dom_sf"/>
</dbReference>
<dbReference type="GO" id="GO:0005524">
    <property type="term" value="F:ATP binding"/>
    <property type="evidence" value="ECO:0007669"/>
    <property type="project" value="UniProtKB-KW"/>
</dbReference>
<feature type="domain" description="Fido" evidence="4">
    <location>
        <begin position="130"/>
        <end position="279"/>
    </location>
</feature>
<feature type="binding site" evidence="1">
    <location>
        <position position="258"/>
    </location>
    <ligand>
        <name>ATP</name>
        <dbReference type="ChEBI" id="CHEBI:30616"/>
    </ligand>
</feature>
<dbReference type="PIRSF" id="PIRSF038925">
    <property type="entry name" value="AMP-prot_trans"/>
    <property type="match status" value="1"/>
</dbReference>
<dbReference type="PANTHER" id="PTHR13504">
    <property type="entry name" value="FIDO DOMAIN-CONTAINING PROTEIN DDB_G0283145"/>
    <property type="match status" value="1"/>
</dbReference>
<protein>
    <submittedName>
        <fullName evidence="5">Filamentation induced by cAMP protein Fic</fullName>
    </submittedName>
</protein>